<dbReference type="Gene3D" id="3.30.1360.120">
    <property type="entry name" value="Probable tRNA modification gtpase trme, domain 1"/>
    <property type="match status" value="1"/>
</dbReference>
<dbReference type="Gene3D" id="3.30.70.1520">
    <property type="entry name" value="Heterotetrameric sarcosine oxidase"/>
    <property type="match status" value="1"/>
</dbReference>
<protein>
    <recommendedName>
        <fullName evidence="2">Aminomethyltransferase folate-binding domain-containing protein</fullName>
    </recommendedName>
</protein>
<accession>A0A381UB06</accession>
<evidence type="ECO:0008006" key="2">
    <source>
        <dbReference type="Google" id="ProtNLM"/>
    </source>
</evidence>
<evidence type="ECO:0000313" key="1">
    <source>
        <dbReference type="EMBL" id="SVA25144.1"/>
    </source>
</evidence>
<organism evidence="1">
    <name type="scientific">marine metagenome</name>
    <dbReference type="NCBI Taxonomy" id="408172"/>
    <lineage>
        <taxon>unclassified sequences</taxon>
        <taxon>metagenomes</taxon>
        <taxon>ecological metagenomes</taxon>
    </lineage>
</organism>
<gene>
    <name evidence="1" type="ORF">METZ01_LOCUS77998</name>
</gene>
<dbReference type="AlphaFoldDB" id="A0A381UB06"/>
<dbReference type="SUPFAM" id="SSF103025">
    <property type="entry name" value="Folate-binding domain"/>
    <property type="match status" value="1"/>
</dbReference>
<dbReference type="EMBL" id="UINC01006048">
    <property type="protein sequence ID" value="SVA25144.1"/>
    <property type="molecule type" value="Genomic_DNA"/>
</dbReference>
<name>A0A381UB06_9ZZZZ</name>
<dbReference type="InterPro" id="IPR027266">
    <property type="entry name" value="TrmE/GcvT-like"/>
</dbReference>
<sequence length="193" mass="21429">MRHSLENISISDLVAAEESNVQITHKAFLSKLLIKGIHWDSEIETAIQEIFGVFPERGRVVSNNSLTAISWGGNEYLMTNISTSSIQKILGDHKQSEEDRVVIVDVSSAYECFSISGTAAIDLIKTCCFLDVDDSSFTSDSVATCRLGSFRVVIHQITQAVLFNFYVERSLAIPFVRYLAANGYPFKVSYSKS</sequence>
<proteinExistence type="predicted"/>
<reference evidence="1" key="1">
    <citation type="submission" date="2018-05" db="EMBL/GenBank/DDBJ databases">
        <authorList>
            <person name="Lanie J.A."/>
            <person name="Ng W.-L."/>
            <person name="Kazmierczak K.M."/>
            <person name="Andrzejewski T.M."/>
            <person name="Davidsen T.M."/>
            <person name="Wayne K.J."/>
            <person name="Tettelin H."/>
            <person name="Glass J.I."/>
            <person name="Rusch D."/>
            <person name="Podicherti R."/>
            <person name="Tsui H.-C.T."/>
            <person name="Winkler M.E."/>
        </authorList>
    </citation>
    <scope>NUCLEOTIDE SEQUENCE</scope>
</reference>